<reference evidence="1" key="1">
    <citation type="submission" date="2020-03" db="EMBL/GenBank/DDBJ databases">
        <title>Ferranicluibacter endophyticum gen. nov., sp. nov., a new genus isolated from Rubus ulmifolius Schott. stem.</title>
        <authorList>
            <person name="Roca-Couso R."/>
            <person name="Flores-Felix J.D."/>
            <person name="Igual J.M."/>
            <person name="Rivas R."/>
        </authorList>
    </citation>
    <scope>NUCLEOTIDE SEQUENCE</scope>
    <source>
        <strain evidence="1">CRRU44</strain>
    </source>
</reference>
<proteinExistence type="predicted"/>
<dbReference type="RefSeq" id="WP_167125864.1">
    <property type="nucleotide sequence ID" value="NZ_JAANCM010000001.1"/>
</dbReference>
<sequence length="55" mass="6125">MADNAGDEASIVVGKILDKNDDNYGYNAQTSEYGDMIARAIVVLTRFREKQRVCV</sequence>
<dbReference type="Proteomes" id="UP001155840">
    <property type="component" value="Unassembled WGS sequence"/>
</dbReference>
<dbReference type="InterPro" id="IPR027413">
    <property type="entry name" value="GROEL-like_equatorial_sf"/>
</dbReference>
<comment type="caution">
    <text evidence="1">The sequence shown here is derived from an EMBL/GenBank/DDBJ whole genome shotgun (WGS) entry which is preliminary data.</text>
</comment>
<dbReference type="Gene3D" id="1.10.560.10">
    <property type="entry name" value="GroEL-like equatorial domain"/>
    <property type="match status" value="1"/>
</dbReference>
<dbReference type="EMBL" id="JAANCM010000001">
    <property type="protein sequence ID" value="NHT74168.1"/>
    <property type="molecule type" value="Genomic_DNA"/>
</dbReference>
<protein>
    <submittedName>
        <fullName evidence="1">Uncharacterized protein</fullName>
    </submittedName>
</protein>
<dbReference type="SUPFAM" id="SSF48592">
    <property type="entry name" value="GroEL equatorial domain-like"/>
    <property type="match status" value="1"/>
</dbReference>
<accession>A0AA43ZBX8</accession>
<organism evidence="1 2">
    <name type="scientific">Ferranicluibacter rubi</name>
    <dbReference type="NCBI Taxonomy" id="2715133"/>
    <lineage>
        <taxon>Bacteria</taxon>
        <taxon>Pseudomonadati</taxon>
        <taxon>Pseudomonadota</taxon>
        <taxon>Alphaproteobacteria</taxon>
        <taxon>Hyphomicrobiales</taxon>
        <taxon>Rhizobiaceae</taxon>
        <taxon>Ferranicluibacter</taxon>
    </lineage>
</organism>
<dbReference type="AlphaFoldDB" id="A0AA43ZBX8"/>
<evidence type="ECO:0000313" key="2">
    <source>
        <dbReference type="Proteomes" id="UP001155840"/>
    </source>
</evidence>
<gene>
    <name evidence="1" type="ORF">G8E10_00185</name>
</gene>
<keyword evidence="2" id="KW-1185">Reference proteome</keyword>
<name>A0AA43ZBX8_9HYPH</name>
<evidence type="ECO:0000313" key="1">
    <source>
        <dbReference type="EMBL" id="NHT74168.1"/>
    </source>
</evidence>